<comment type="subcellular location">
    <subcellularLocation>
        <location evidence="1">Cell membrane</location>
        <topology evidence="1">Multi-pass membrane protein</topology>
    </subcellularLocation>
</comment>
<keyword evidence="2" id="KW-1003">Cell membrane</keyword>
<evidence type="ECO:0000313" key="10">
    <source>
        <dbReference type="Proteomes" id="UP000244174"/>
    </source>
</evidence>
<accession>A0A2T6AKX8</accession>
<dbReference type="AlphaFoldDB" id="A0A2T6AKX8"/>
<gene>
    <name evidence="9" type="ORF">C8P64_0453</name>
</gene>
<sequence>MNILDHEVILGLFRSNYLFFVFCVFGIAFCATWYFIPKVLWVSKEKNLMKSVNERSSHTLETPNFGGVAFFIVLVLIISMLQSVKTTFTGNHLIVAATLLFMVGLKDDLVISTARVKLFGQLSAAFFLVFSPELQLTSLHGFLGFYEIPDTVGYFISAFIVVAVINAFNLIDGIDGLASMAGIVITLAFALAFYQSGNPYFVLISICVAGILFAYLRFNFSRGKNKIFMGDSGSLIIGLVIACLTLKIIALPFDSKVTYLNNARLVYLASVLFLPLFDTVRVMILRILDGRSPFEADRNHIHHILLDLGLSHFKASFSLAILNVLVITSFIVLSHYLKHNLLILAMLLIAILIVALFGFLRKKANDHKALNSFA</sequence>
<proteinExistence type="predicted"/>
<dbReference type="GO" id="GO:0009103">
    <property type="term" value="P:lipopolysaccharide biosynthetic process"/>
    <property type="evidence" value="ECO:0007669"/>
    <property type="project" value="TreeGrafter"/>
</dbReference>
<comment type="caution">
    <text evidence="9">The sequence shown here is derived from an EMBL/GenBank/DDBJ whole genome shotgun (WGS) entry which is preliminary data.</text>
</comment>
<dbReference type="Pfam" id="PF00953">
    <property type="entry name" value="Glycos_transf_4"/>
    <property type="match status" value="1"/>
</dbReference>
<feature type="binding site" evidence="7">
    <location>
        <position position="169"/>
    </location>
    <ligand>
        <name>Mg(2+)</name>
        <dbReference type="ChEBI" id="CHEBI:18420"/>
    </ligand>
</feature>
<dbReference type="PANTHER" id="PTHR22926">
    <property type="entry name" value="PHOSPHO-N-ACETYLMURAMOYL-PENTAPEPTIDE-TRANSFERASE"/>
    <property type="match status" value="1"/>
</dbReference>
<feature type="transmembrane region" description="Helical" evidence="8">
    <location>
        <begin position="232"/>
        <end position="253"/>
    </location>
</feature>
<dbReference type="GO" id="GO:0016780">
    <property type="term" value="F:phosphotransferase activity, for other substituted phosphate groups"/>
    <property type="evidence" value="ECO:0007669"/>
    <property type="project" value="InterPro"/>
</dbReference>
<feature type="transmembrane region" description="Helical" evidence="8">
    <location>
        <begin position="62"/>
        <end position="82"/>
    </location>
</feature>
<dbReference type="GO" id="GO:0046872">
    <property type="term" value="F:metal ion binding"/>
    <property type="evidence" value="ECO:0007669"/>
    <property type="project" value="UniProtKB-KW"/>
</dbReference>
<keyword evidence="10" id="KW-1185">Reference proteome</keyword>
<keyword evidence="5 8" id="KW-1133">Transmembrane helix</keyword>
<feature type="binding site" evidence="7">
    <location>
        <position position="231"/>
    </location>
    <ligand>
        <name>Mg(2+)</name>
        <dbReference type="ChEBI" id="CHEBI:18420"/>
    </ligand>
</feature>
<evidence type="ECO:0000256" key="8">
    <source>
        <dbReference type="SAM" id="Phobius"/>
    </source>
</evidence>
<evidence type="ECO:0000256" key="1">
    <source>
        <dbReference type="ARBA" id="ARBA00004651"/>
    </source>
</evidence>
<feature type="transmembrane region" description="Helical" evidence="8">
    <location>
        <begin position="17"/>
        <end position="41"/>
    </location>
</feature>
<keyword evidence="3 9" id="KW-0808">Transferase</keyword>
<dbReference type="GO" id="GO:0071555">
    <property type="term" value="P:cell wall organization"/>
    <property type="evidence" value="ECO:0007669"/>
    <property type="project" value="TreeGrafter"/>
</dbReference>
<evidence type="ECO:0000256" key="7">
    <source>
        <dbReference type="PIRSR" id="PIRSR600715-1"/>
    </source>
</evidence>
<feature type="transmembrane region" description="Helical" evidence="8">
    <location>
        <begin position="88"/>
        <end position="105"/>
    </location>
</feature>
<protein>
    <submittedName>
        <fullName evidence="9">UDP-N-acetylmuramyl pentapeptide phosphotransferase/UDP-N-acetylglucosamine-1-phosphate transferase</fullName>
    </submittedName>
</protein>
<dbReference type="InterPro" id="IPR000715">
    <property type="entry name" value="Glycosyl_transferase_4"/>
</dbReference>
<feature type="transmembrane region" description="Helical" evidence="8">
    <location>
        <begin position="177"/>
        <end position="194"/>
    </location>
</feature>
<dbReference type="InterPro" id="IPR018480">
    <property type="entry name" value="PNAcMuramoyl-5peptid_Trfase_CS"/>
</dbReference>
<keyword evidence="7" id="KW-0460">Magnesium</keyword>
<evidence type="ECO:0000256" key="4">
    <source>
        <dbReference type="ARBA" id="ARBA00022692"/>
    </source>
</evidence>
<dbReference type="PROSITE" id="PS01348">
    <property type="entry name" value="MRAY_2"/>
    <property type="match status" value="1"/>
</dbReference>
<feature type="transmembrane region" description="Helical" evidence="8">
    <location>
        <begin position="125"/>
        <end position="146"/>
    </location>
</feature>
<keyword evidence="4 8" id="KW-0812">Transmembrane</keyword>
<dbReference type="GO" id="GO:0044038">
    <property type="term" value="P:cell wall macromolecule biosynthetic process"/>
    <property type="evidence" value="ECO:0007669"/>
    <property type="project" value="TreeGrafter"/>
</dbReference>
<dbReference type="CDD" id="cd06853">
    <property type="entry name" value="GT_WecA_like"/>
    <property type="match status" value="1"/>
</dbReference>
<organism evidence="9 10">
    <name type="scientific">Christiangramia gaetbulicola</name>
    <dbReference type="NCBI Taxonomy" id="703340"/>
    <lineage>
        <taxon>Bacteria</taxon>
        <taxon>Pseudomonadati</taxon>
        <taxon>Bacteroidota</taxon>
        <taxon>Flavobacteriia</taxon>
        <taxon>Flavobacteriales</taxon>
        <taxon>Flavobacteriaceae</taxon>
        <taxon>Christiangramia</taxon>
    </lineage>
</organism>
<dbReference type="PANTHER" id="PTHR22926:SF3">
    <property type="entry name" value="UNDECAPRENYL-PHOSPHATE ALPHA-N-ACETYLGLUCOSAMINYL 1-PHOSPHATE TRANSFERASE"/>
    <property type="match status" value="1"/>
</dbReference>
<feature type="transmembrane region" description="Helical" evidence="8">
    <location>
        <begin position="265"/>
        <end position="288"/>
    </location>
</feature>
<feature type="transmembrane region" description="Helical" evidence="8">
    <location>
        <begin position="317"/>
        <end position="336"/>
    </location>
</feature>
<evidence type="ECO:0000313" key="9">
    <source>
        <dbReference type="EMBL" id="PTX44474.1"/>
    </source>
</evidence>
<reference evidence="9 10" key="1">
    <citation type="submission" date="2018-04" db="EMBL/GenBank/DDBJ databases">
        <title>Genomic Encyclopedia of Archaeal and Bacterial Type Strains, Phase II (KMG-II): from individual species to whole genera.</title>
        <authorList>
            <person name="Goeker M."/>
        </authorList>
    </citation>
    <scope>NUCLEOTIDE SEQUENCE [LARGE SCALE GENOMIC DNA]</scope>
    <source>
        <strain evidence="9 10">DSM 23082</strain>
    </source>
</reference>
<evidence type="ECO:0000256" key="2">
    <source>
        <dbReference type="ARBA" id="ARBA00022475"/>
    </source>
</evidence>
<keyword evidence="7" id="KW-0479">Metal-binding</keyword>
<keyword evidence="6 8" id="KW-0472">Membrane</keyword>
<dbReference type="GO" id="GO:0005886">
    <property type="term" value="C:plasma membrane"/>
    <property type="evidence" value="ECO:0007669"/>
    <property type="project" value="UniProtKB-SubCell"/>
</dbReference>
<comment type="cofactor">
    <cofactor evidence="7">
        <name>Mg(2+)</name>
        <dbReference type="ChEBI" id="CHEBI:18420"/>
    </cofactor>
</comment>
<feature type="transmembrane region" description="Helical" evidence="8">
    <location>
        <begin position="152"/>
        <end position="170"/>
    </location>
</feature>
<dbReference type="RefSeq" id="WP_108170430.1">
    <property type="nucleotide sequence ID" value="NZ_QBKQ01000001.1"/>
</dbReference>
<feature type="transmembrane region" description="Helical" evidence="8">
    <location>
        <begin position="342"/>
        <end position="360"/>
    </location>
</feature>
<dbReference type="Proteomes" id="UP000244174">
    <property type="component" value="Unassembled WGS sequence"/>
</dbReference>
<dbReference type="EMBL" id="QBKQ01000001">
    <property type="protein sequence ID" value="PTX44474.1"/>
    <property type="molecule type" value="Genomic_DNA"/>
</dbReference>
<dbReference type="OrthoDB" id="662756at2"/>
<feature type="transmembrane region" description="Helical" evidence="8">
    <location>
        <begin position="200"/>
        <end position="220"/>
    </location>
</feature>
<name>A0A2T6AKX8_9FLAO</name>
<evidence type="ECO:0000256" key="5">
    <source>
        <dbReference type="ARBA" id="ARBA00022989"/>
    </source>
</evidence>
<evidence type="ECO:0000256" key="6">
    <source>
        <dbReference type="ARBA" id="ARBA00023136"/>
    </source>
</evidence>
<evidence type="ECO:0000256" key="3">
    <source>
        <dbReference type="ARBA" id="ARBA00022679"/>
    </source>
</evidence>